<dbReference type="Proteomes" id="UP000231632">
    <property type="component" value="Unassembled WGS sequence"/>
</dbReference>
<sequence>MKENKRKAERRPYHDQGGVDLHHIASNLNYRAKHVYDVSTLGIGLNVNVWLDPGECIRLTLNQGDCHIQLHGQVAWCKQSGDTIEGFDMGIVLQ</sequence>
<comment type="caution">
    <text evidence="2">The sequence shown here is derived from an EMBL/GenBank/DDBJ whole genome shotgun (WGS) entry which is preliminary data.</text>
</comment>
<protein>
    <recommendedName>
        <fullName evidence="1">PilZ domain-containing protein</fullName>
    </recommendedName>
</protein>
<accession>A0A1L8CQW1</accession>
<proteinExistence type="predicted"/>
<dbReference type="InterPro" id="IPR009875">
    <property type="entry name" value="PilZ_domain"/>
</dbReference>
<reference evidence="2 3" key="1">
    <citation type="journal article" date="2017" name="Arch. Microbiol.">
        <title>Mariprofundus micogutta sp. nov., a novel iron-oxidizing zetaproteobacterium isolated from a deep-sea hydrothermal field at the Bayonnaise knoll of the Izu-Ogasawara arc, and a description of Mariprofundales ord. nov. and Zetaproteobacteria classis nov.</title>
        <authorList>
            <person name="Makita H."/>
            <person name="Tanaka E."/>
            <person name="Mitsunobu S."/>
            <person name="Miyazaki M."/>
            <person name="Nunoura T."/>
            <person name="Uematsu K."/>
            <person name="Takaki Y."/>
            <person name="Nishi S."/>
            <person name="Shimamura S."/>
            <person name="Takai K."/>
        </authorList>
    </citation>
    <scope>NUCLEOTIDE SEQUENCE [LARGE SCALE GENOMIC DNA]</scope>
    <source>
        <strain evidence="2 3">ET2</strain>
    </source>
</reference>
<dbReference type="Pfam" id="PF07238">
    <property type="entry name" value="PilZ"/>
    <property type="match status" value="1"/>
</dbReference>
<evidence type="ECO:0000259" key="1">
    <source>
        <dbReference type="Pfam" id="PF07238"/>
    </source>
</evidence>
<feature type="domain" description="PilZ" evidence="1">
    <location>
        <begin position="5"/>
        <end position="84"/>
    </location>
</feature>
<name>A0A1L8CQW1_9PROT</name>
<gene>
    <name evidence="2" type="ORF">MMIC_P2288</name>
</gene>
<dbReference type="RefSeq" id="WP_072660602.1">
    <property type="nucleotide sequence ID" value="NZ_BDFD01000026.1"/>
</dbReference>
<dbReference type="AlphaFoldDB" id="A0A1L8CQW1"/>
<keyword evidence="3" id="KW-1185">Reference proteome</keyword>
<evidence type="ECO:0000313" key="2">
    <source>
        <dbReference type="EMBL" id="GAV21305.1"/>
    </source>
</evidence>
<organism evidence="2 3">
    <name type="scientific">Mariprofundus micogutta</name>
    <dbReference type="NCBI Taxonomy" id="1921010"/>
    <lineage>
        <taxon>Bacteria</taxon>
        <taxon>Pseudomonadati</taxon>
        <taxon>Pseudomonadota</taxon>
        <taxon>Candidatius Mariprofundia</taxon>
        <taxon>Mariprofundales</taxon>
        <taxon>Mariprofundaceae</taxon>
        <taxon>Mariprofundus</taxon>
    </lineage>
</organism>
<dbReference type="GO" id="GO:0035438">
    <property type="term" value="F:cyclic-di-GMP binding"/>
    <property type="evidence" value="ECO:0007669"/>
    <property type="project" value="InterPro"/>
</dbReference>
<evidence type="ECO:0000313" key="3">
    <source>
        <dbReference type="Proteomes" id="UP000231632"/>
    </source>
</evidence>
<dbReference type="EMBL" id="BDFD01000026">
    <property type="protein sequence ID" value="GAV21305.1"/>
    <property type="molecule type" value="Genomic_DNA"/>
</dbReference>